<feature type="transmembrane region" description="Helical" evidence="2">
    <location>
        <begin position="306"/>
        <end position="325"/>
    </location>
</feature>
<evidence type="ECO:0000256" key="1">
    <source>
        <dbReference type="SAM" id="MobiDB-lite"/>
    </source>
</evidence>
<protein>
    <submittedName>
        <fullName evidence="3">Unannotated protein</fullName>
    </submittedName>
</protein>
<organism evidence="3">
    <name type="scientific">freshwater metagenome</name>
    <dbReference type="NCBI Taxonomy" id="449393"/>
    <lineage>
        <taxon>unclassified sequences</taxon>
        <taxon>metagenomes</taxon>
        <taxon>ecological metagenomes</taxon>
    </lineage>
</organism>
<keyword evidence="2" id="KW-0812">Transmembrane</keyword>
<feature type="transmembrane region" description="Helical" evidence="2">
    <location>
        <begin position="331"/>
        <end position="351"/>
    </location>
</feature>
<sequence>MEQAGGLIAPDDLRRSIDHWLTDGVITPEQAAVMREDVMQEDVTATADQMTESVTPATEPEPELAAPELAAPAHPEHRTSLLIEALGYLGGVIILTAFILVLSQFWEEFTAPIRLATIGAAFVLLLAAGFVVPQSLGGPGTRLRSVLWFGATIAWAGVVGFAGNEYLDLVDEQLVLLTAGVAIPVAAVLWLLHRQPLQHLALFASIVAVAGSGAAMLPEPSAIIAPDAKIGAMVWGVSVAWFLLAWGGIVKPRGLGFALGSIVAVFAAMTTMGGELESQSRPGAVLLLITLAALVIAAVLFRDFMLLVIAAVGSLQGMPIVMSVFFPGVLWAAFALLVIGAALIAAAIVIARSRRRERAVSHRNWSVGSQPAAITSAGLVLVGTAAAVVTTSLIA</sequence>
<gene>
    <name evidence="3" type="ORF">UFOPK3772_01929</name>
</gene>
<keyword evidence="2" id="KW-0472">Membrane</keyword>
<evidence type="ECO:0000256" key="2">
    <source>
        <dbReference type="SAM" id="Phobius"/>
    </source>
</evidence>
<dbReference type="AlphaFoldDB" id="A0A6J7KPU6"/>
<evidence type="ECO:0000313" key="3">
    <source>
        <dbReference type="EMBL" id="CAB4956873.1"/>
    </source>
</evidence>
<reference evidence="3" key="1">
    <citation type="submission" date="2020-05" db="EMBL/GenBank/DDBJ databases">
        <authorList>
            <person name="Chiriac C."/>
            <person name="Salcher M."/>
            <person name="Ghai R."/>
            <person name="Kavagutti S V."/>
        </authorList>
    </citation>
    <scope>NUCLEOTIDE SEQUENCE</scope>
</reference>
<feature type="transmembrane region" description="Helical" evidence="2">
    <location>
        <begin position="284"/>
        <end position="301"/>
    </location>
</feature>
<feature type="compositionally biased region" description="Low complexity" evidence="1">
    <location>
        <begin position="55"/>
        <end position="70"/>
    </location>
</feature>
<feature type="transmembrane region" description="Helical" evidence="2">
    <location>
        <begin position="199"/>
        <end position="218"/>
    </location>
</feature>
<feature type="transmembrane region" description="Helical" evidence="2">
    <location>
        <begin position="174"/>
        <end position="192"/>
    </location>
</feature>
<proteinExistence type="predicted"/>
<keyword evidence="2" id="KW-1133">Transmembrane helix</keyword>
<feature type="transmembrane region" description="Helical" evidence="2">
    <location>
        <begin position="145"/>
        <end position="162"/>
    </location>
</feature>
<name>A0A6J7KPU6_9ZZZZ</name>
<feature type="transmembrane region" description="Helical" evidence="2">
    <location>
        <begin position="112"/>
        <end position="133"/>
    </location>
</feature>
<feature type="transmembrane region" description="Helical" evidence="2">
    <location>
        <begin position="372"/>
        <end position="394"/>
    </location>
</feature>
<feature type="region of interest" description="Disordered" evidence="1">
    <location>
        <begin position="50"/>
        <end position="70"/>
    </location>
</feature>
<feature type="transmembrane region" description="Helical" evidence="2">
    <location>
        <begin position="254"/>
        <end position="272"/>
    </location>
</feature>
<dbReference type="EMBL" id="CAFBNE010000062">
    <property type="protein sequence ID" value="CAB4956873.1"/>
    <property type="molecule type" value="Genomic_DNA"/>
</dbReference>
<feature type="transmembrane region" description="Helical" evidence="2">
    <location>
        <begin position="85"/>
        <end position="106"/>
    </location>
</feature>
<feature type="transmembrane region" description="Helical" evidence="2">
    <location>
        <begin position="230"/>
        <end position="247"/>
    </location>
</feature>
<accession>A0A6J7KPU6</accession>